<comment type="similarity">
    <text evidence="2">Belongs to the ABC transporter superfamily.</text>
</comment>
<dbReference type="InterPro" id="IPR027417">
    <property type="entry name" value="P-loop_NTPase"/>
</dbReference>
<accession>A0A5J6MKC8</accession>
<dbReference type="NCBIfam" id="TIGR01727">
    <property type="entry name" value="oligo_HPY"/>
    <property type="match status" value="1"/>
</dbReference>
<dbReference type="FunFam" id="3.40.50.300:FF:000016">
    <property type="entry name" value="Oligopeptide ABC transporter ATP-binding component"/>
    <property type="match status" value="1"/>
</dbReference>
<dbReference type="Gene3D" id="3.40.50.300">
    <property type="entry name" value="P-loop containing nucleotide triphosphate hydrolases"/>
    <property type="match status" value="1"/>
</dbReference>
<dbReference type="InterPro" id="IPR003593">
    <property type="entry name" value="AAA+_ATPase"/>
</dbReference>
<dbReference type="PANTHER" id="PTHR43776">
    <property type="entry name" value="TRANSPORT ATP-BINDING PROTEIN"/>
    <property type="match status" value="1"/>
</dbReference>
<evidence type="ECO:0000256" key="4">
    <source>
        <dbReference type="ARBA" id="ARBA00022741"/>
    </source>
</evidence>
<keyword evidence="3" id="KW-0813">Transport</keyword>
<keyword evidence="5 7" id="KW-0067">ATP-binding</keyword>
<dbReference type="PROSITE" id="PS50893">
    <property type="entry name" value="ABC_TRANSPORTER_2"/>
    <property type="match status" value="1"/>
</dbReference>
<protein>
    <submittedName>
        <fullName evidence="7">ABC transporter ATP-binding protein</fullName>
    </submittedName>
</protein>
<organism evidence="7 8">
    <name type="scientific">Hypericibacter terrae</name>
    <dbReference type="NCBI Taxonomy" id="2602015"/>
    <lineage>
        <taxon>Bacteria</taxon>
        <taxon>Pseudomonadati</taxon>
        <taxon>Pseudomonadota</taxon>
        <taxon>Alphaproteobacteria</taxon>
        <taxon>Rhodospirillales</taxon>
        <taxon>Dongiaceae</taxon>
        <taxon>Hypericibacter</taxon>
    </lineage>
</organism>
<proteinExistence type="inferred from homology"/>
<dbReference type="EMBL" id="CP042906">
    <property type="protein sequence ID" value="QEX17799.1"/>
    <property type="molecule type" value="Genomic_DNA"/>
</dbReference>
<dbReference type="SUPFAM" id="SSF52540">
    <property type="entry name" value="P-loop containing nucleoside triphosphate hydrolases"/>
    <property type="match status" value="1"/>
</dbReference>
<dbReference type="AlphaFoldDB" id="A0A5J6MKC8"/>
<evidence type="ECO:0000313" key="8">
    <source>
        <dbReference type="Proteomes" id="UP000326202"/>
    </source>
</evidence>
<dbReference type="GO" id="GO:0005524">
    <property type="term" value="F:ATP binding"/>
    <property type="evidence" value="ECO:0007669"/>
    <property type="project" value="UniProtKB-KW"/>
</dbReference>
<dbReference type="Pfam" id="PF08352">
    <property type="entry name" value="oligo_HPY"/>
    <property type="match status" value="1"/>
</dbReference>
<gene>
    <name evidence="7" type="ORF">FRZ44_31020</name>
</gene>
<dbReference type="InterPro" id="IPR050319">
    <property type="entry name" value="ABC_transp_ATP-bind"/>
</dbReference>
<sequence length="339" mass="36104">MSTLLETNDLTVEFREGGLGALLNPASARVTHAVNGVTLSIVPGETMGLVGESGCGKSTLGRAMLRLVDAKSGKVQFDGTDLTALDPARLLGFRRRAQMIFQDPFAALNPRLTIGDTLAEVFRVHRLCPSGEVAEKVADLMQSVGLSPDLASRRPAALSGGQCQRVGIARALAVGPELLIADEAVSALDVSIQAQILNLLTQLCAERHLALIFISHDLGVIRHLCRRVAVMYLGRIVEEGPTETVFSSPRHPYTEALLASIPRMAPDGSLPPPRLLGEPPSATRLPAGCAFNPRCAKAFDACRAGAPPAHRRDGPVRVACHLYTDDKLATHRPFAAGDH</sequence>
<evidence type="ECO:0000256" key="5">
    <source>
        <dbReference type="ARBA" id="ARBA00022840"/>
    </source>
</evidence>
<dbReference type="PROSITE" id="PS00211">
    <property type="entry name" value="ABC_TRANSPORTER_1"/>
    <property type="match status" value="1"/>
</dbReference>
<dbReference type="InterPro" id="IPR013563">
    <property type="entry name" value="Oligopep_ABC_C"/>
</dbReference>
<reference evidence="7 8" key="1">
    <citation type="submission" date="2019-08" db="EMBL/GenBank/DDBJ databases">
        <title>Hyperibacter terrae gen. nov., sp. nov. and Hyperibacter viscosus sp. nov., two new members in the family Rhodospirillaceae isolated from the rhizosphere of Hypericum perforatum.</title>
        <authorList>
            <person name="Noviana Z."/>
        </authorList>
    </citation>
    <scope>NUCLEOTIDE SEQUENCE [LARGE SCALE GENOMIC DNA]</scope>
    <source>
        <strain evidence="7 8">R5913</strain>
    </source>
</reference>
<name>A0A5J6MKC8_9PROT</name>
<evidence type="ECO:0000256" key="1">
    <source>
        <dbReference type="ARBA" id="ARBA00004417"/>
    </source>
</evidence>
<dbReference type="GO" id="GO:0015833">
    <property type="term" value="P:peptide transport"/>
    <property type="evidence" value="ECO:0007669"/>
    <property type="project" value="InterPro"/>
</dbReference>
<feature type="domain" description="ABC transporter" evidence="6">
    <location>
        <begin position="5"/>
        <end position="258"/>
    </location>
</feature>
<keyword evidence="8" id="KW-1185">Reference proteome</keyword>
<dbReference type="SMART" id="SM00382">
    <property type="entry name" value="AAA"/>
    <property type="match status" value="1"/>
</dbReference>
<dbReference type="GO" id="GO:0055085">
    <property type="term" value="P:transmembrane transport"/>
    <property type="evidence" value="ECO:0007669"/>
    <property type="project" value="UniProtKB-ARBA"/>
</dbReference>
<evidence type="ECO:0000256" key="2">
    <source>
        <dbReference type="ARBA" id="ARBA00005417"/>
    </source>
</evidence>
<comment type="subcellular location">
    <subcellularLocation>
        <location evidence="1">Cell inner membrane</location>
        <topology evidence="1">Peripheral membrane protein</topology>
    </subcellularLocation>
</comment>
<dbReference type="OrthoDB" id="37801at2"/>
<dbReference type="InterPro" id="IPR003439">
    <property type="entry name" value="ABC_transporter-like_ATP-bd"/>
</dbReference>
<dbReference type="GO" id="GO:0005886">
    <property type="term" value="C:plasma membrane"/>
    <property type="evidence" value="ECO:0007669"/>
    <property type="project" value="UniProtKB-SubCell"/>
</dbReference>
<dbReference type="KEGG" id="htq:FRZ44_31020"/>
<dbReference type="Proteomes" id="UP000326202">
    <property type="component" value="Chromosome"/>
</dbReference>
<dbReference type="CDD" id="cd03257">
    <property type="entry name" value="ABC_NikE_OppD_transporters"/>
    <property type="match status" value="1"/>
</dbReference>
<dbReference type="InterPro" id="IPR017871">
    <property type="entry name" value="ABC_transporter-like_CS"/>
</dbReference>
<evidence type="ECO:0000256" key="3">
    <source>
        <dbReference type="ARBA" id="ARBA00022448"/>
    </source>
</evidence>
<dbReference type="Pfam" id="PF00005">
    <property type="entry name" value="ABC_tran"/>
    <property type="match status" value="1"/>
</dbReference>
<dbReference type="GO" id="GO:0016887">
    <property type="term" value="F:ATP hydrolysis activity"/>
    <property type="evidence" value="ECO:0007669"/>
    <property type="project" value="InterPro"/>
</dbReference>
<evidence type="ECO:0000259" key="6">
    <source>
        <dbReference type="PROSITE" id="PS50893"/>
    </source>
</evidence>
<dbReference type="RefSeq" id="WP_151178017.1">
    <property type="nucleotide sequence ID" value="NZ_CP042906.1"/>
</dbReference>
<keyword evidence="4" id="KW-0547">Nucleotide-binding</keyword>
<dbReference type="PANTHER" id="PTHR43776:SF7">
    <property type="entry name" value="D,D-DIPEPTIDE TRANSPORT ATP-BINDING PROTEIN DDPF-RELATED"/>
    <property type="match status" value="1"/>
</dbReference>
<evidence type="ECO:0000313" key="7">
    <source>
        <dbReference type="EMBL" id="QEX17799.1"/>
    </source>
</evidence>